<name>A0A8F3IG57_9PROT</name>
<reference evidence="4" key="2">
    <citation type="submission" date="2021-02" db="EMBL/GenBank/DDBJ databases">
        <title>Comparative genomics of Ferrovum myxofaciens strains, predominant extremophile bacteria forming large biofilm stalactites in acid mine ecosystems.</title>
        <authorList>
            <person name="Burkartova K."/>
            <person name="Ridl J."/>
            <person name="Pajer P."/>
            <person name="Falteisek L."/>
        </authorList>
    </citation>
    <scope>NUCLEOTIDE SEQUENCE</scope>
    <source>
        <strain evidence="4">MI1III</strain>
    </source>
</reference>
<dbReference type="EMBL" id="CP071137">
    <property type="protein sequence ID" value="QWY76381.1"/>
    <property type="molecule type" value="Genomic_DNA"/>
</dbReference>
<keyword evidence="2" id="KW-0812">Transmembrane</keyword>
<dbReference type="Proteomes" id="UP000683551">
    <property type="component" value="Chromosome"/>
</dbReference>
<organism evidence="3 5">
    <name type="scientific">Ferrovum myxofaciens</name>
    <dbReference type="NCBI Taxonomy" id="416213"/>
    <lineage>
        <taxon>Bacteria</taxon>
        <taxon>Pseudomonadati</taxon>
        <taxon>Pseudomonadota</taxon>
        <taxon>Betaproteobacteria</taxon>
        <taxon>Ferrovales</taxon>
        <taxon>Ferrovaceae</taxon>
        <taxon>Ferrovum</taxon>
    </lineage>
</organism>
<dbReference type="GeneID" id="301709616"/>
<evidence type="ECO:0000256" key="1">
    <source>
        <dbReference type="SAM" id="MobiDB-lite"/>
    </source>
</evidence>
<proteinExistence type="predicted"/>
<dbReference type="Proteomes" id="UP000075653">
    <property type="component" value="Unassembled WGS sequence"/>
</dbReference>
<evidence type="ECO:0000313" key="5">
    <source>
        <dbReference type="Proteomes" id="UP000075653"/>
    </source>
</evidence>
<keyword evidence="2" id="KW-1133">Transmembrane helix</keyword>
<dbReference type="RefSeq" id="WP_051862476.1">
    <property type="nucleotide sequence ID" value="NZ_CP053675.1"/>
</dbReference>
<feature type="region of interest" description="Disordered" evidence="1">
    <location>
        <begin position="1"/>
        <end position="22"/>
    </location>
</feature>
<feature type="transmembrane region" description="Helical" evidence="2">
    <location>
        <begin position="92"/>
        <end position="112"/>
    </location>
</feature>
<evidence type="ECO:0000313" key="4">
    <source>
        <dbReference type="EMBL" id="QWY76381.1"/>
    </source>
</evidence>
<evidence type="ECO:0000313" key="3">
    <source>
        <dbReference type="EMBL" id="KXW58528.1"/>
    </source>
</evidence>
<feature type="transmembrane region" description="Helical" evidence="2">
    <location>
        <begin position="58"/>
        <end position="80"/>
    </location>
</feature>
<dbReference type="PATRIC" id="fig|1789004.3.peg.942"/>
<reference evidence="3 5" key="1">
    <citation type="submission" date="2016-01" db="EMBL/GenBank/DDBJ databases">
        <title>Genome sequence of the acidophilic iron oxidising Ferrovum strain Z-31.</title>
        <authorList>
            <person name="Poehlein A."/>
            <person name="Ullrich S.R."/>
            <person name="Schloemann M."/>
            <person name="Muehling M."/>
            <person name="Daniel R."/>
        </authorList>
    </citation>
    <scope>NUCLEOTIDE SEQUENCE [LARGE SCALE GENOMIC DNA]</scope>
    <source>
        <strain evidence="3 5">Z-31</strain>
    </source>
</reference>
<accession>A0A8F3IG57</accession>
<sequence length="146" mass="16648">MNQTREPEPPLSEIQPEWGRRDKEHFGYASDDERKAKRGLEDWELLESVPLSQKPVPYWFFAVIVVVLLVAVGLAFPFWGVRPGHQKHWLDWGFLLALVYIAGAGTFVYYMVRMYGVAHPGPQEADSQNGRDSASSQSNKTTDEPR</sequence>
<keyword evidence="2" id="KW-0472">Membrane</keyword>
<feature type="region of interest" description="Disordered" evidence="1">
    <location>
        <begin position="121"/>
        <end position="146"/>
    </location>
</feature>
<accession>A0A149VZB6</accession>
<dbReference type="AlphaFoldDB" id="A0A8F3IG57"/>
<gene>
    <name evidence="3" type="ORF">FEMY_09270</name>
    <name evidence="4" type="ORF">JZL65_07615</name>
</gene>
<dbReference type="OrthoDB" id="9180625at2"/>
<keyword evidence="5" id="KW-1185">Reference proteome</keyword>
<protein>
    <submittedName>
        <fullName evidence="3">Uncharacterized protein</fullName>
    </submittedName>
</protein>
<evidence type="ECO:0000256" key="2">
    <source>
        <dbReference type="SAM" id="Phobius"/>
    </source>
</evidence>
<dbReference type="EMBL" id="LRRD01000013">
    <property type="protein sequence ID" value="KXW58528.1"/>
    <property type="molecule type" value="Genomic_DNA"/>
</dbReference>
<feature type="compositionally biased region" description="Polar residues" evidence="1">
    <location>
        <begin position="125"/>
        <end position="140"/>
    </location>
</feature>